<evidence type="ECO:0000313" key="1">
    <source>
        <dbReference type="EMBL" id="MBV2144196.1"/>
    </source>
</evidence>
<comment type="caution">
    <text evidence="1">The sequence shown here is derived from an EMBL/GenBank/DDBJ whole genome shotgun (WGS) entry which is preliminary data.</text>
</comment>
<sequence length="97" mass="10633">MTKETSEYAAELPLDLESKALKLGENQLIGLHTVLGTMTTPEGKFDMRLHISGLCVWIQSPKGAWYQVNHGGLWEDAISKIIEHEKAVNPNGGSDAD</sequence>
<keyword evidence="2" id="KW-1185">Reference proteome</keyword>
<evidence type="ECO:0000313" key="2">
    <source>
        <dbReference type="Proteomes" id="UP000752297"/>
    </source>
</evidence>
<dbReference type="Proteomes" id="UP000752297">
    <property type="component" value="Unassembled WGS sequence"/>
</dbReference>
<dbReference type="AlphaFoldDB" id="A0A949UVE1"/>
<reference evidence="1 2" key="1">
    <citation type="submission" date="2021-06" db="EMBL/GenBank/DDBJ databases">
        <title>Falsochrobactrum tianjin sp.nov., a new petroleum-degrading bacteria isolated from oily soils.</title>
        <authorList>
            <person name="Chen G."/>
            <person name="Chen H."/>
            <person name="Tian J."/>
            <person name="Qing J."/>
            <person name="Zhong L."/>
            <person name="Ma W."/>
            <person name="Song Y."/>
            <person name="Cui X."/>
            <person name="Yan B."/>
        </authorList>
    </citation>
    <scope>NUCLEOTIDE SEQUENCE [LARGE SCALE GENOMIC DNA]</scope>
    <source>
        <strain evidence="1 2">TDYN1</strain>
    </source>
</reference>
<name>A0A949UVE1_9HYPH</name>
<dbReference type="RefSeq" id="WP_217678199.1">
    <property type="nucleotide sequence ID" value="NZ_JAHRVA010000005.1"/>
</dbReference>
<gene>
    <name evidence="1" type="ORF">KUG47_11900</name>
</gene>
<dbReference type="EMBL" id="JAHRVA010000005">
    <property type="protein sequence ID" value="MBV2144196.1"/>
    <property type="molecule type" value="Genomic_DNA"/>
</dbReference>
<protein>
    <submittedName>
        <fullName evidence="1">Uncharacterized protein</fullName>
    </submittedName>
</protein>
<proteinExistence type="predicted"/>
<organism evidence="1 2">
    <name type="scientific">Falsochrobactrum tianjinense</name>
    <dbReference type="NCBI Taxonomy" id="2706015"/>
    <lineage>
        <taxon>Bacteria</taxon>
        <taxon>Pseudomonadati</taxon>
        <taxon>Pseudomonadota</taxon>
        <taxon>Alphaproteobacteria</taxon>
        <taxon>Hyphomicrobiales</taxon>
        <taxon>Brucellaceae</taxon>
        <taxon>Falsochrobactrum</taxon>
    </lineage>
</organism>
<accession>A0A949UVE1</accession>